<name>A0A327SG69_9SPHI</name>
<comment type="caution">
    <text evidence="2">The sequence shown here is derived from an EMBL/GenBank/DDBJ whole genome shotgun (WGS) entry which is preliminary data.</text>
</comment>
<reference evidence="2 3" key="1">
    <citation type="submission" date="2018-06" db="EMBL/GenBank/DDBJ databases">
        <title>Genomic Encyclopedia of Archaeal and Bacterial Type Strains, Phase II (KMG-II): from individual species to whole genera.</title>
        <authorList>
            <person name="Goeker M."/>
        </authorList>
    </citation>
    <scope>NUCLEOTIDE SEQUENCE [LARGE SCALE GENOMIC DNA]</scope>
    <source>
        <strain evidence="2 3">DSM 14825</strain>
    </source>
</reference>
<organism evidence="2 3">
    <name type="scientific">Pedobacter cryoconitis</name>
    <dbReference type="NCBI Taxonomy" id="188932"/>
    <lineage>
        <taxon>Bacteria</taxon>
        <taxon>Pseudomonadati</taxon>
        <taxon>Bacteroidota</taxon>
        <taxon>Sphingobacteriia</taxon>
        <taxon>Sphingobacteriales</taxon>
        <taxon>Sphingobacteriaceae</taxon>
        <taxon>Pedobacter</taxon>
    </lineage>
</organism>
<evidence type="ECO:0000313" key="2">
    <source>
        <dbReference type="EMBL" id="RAJ28100.1"/>
    </source>
</evidence>
<proteinExistence type="predicted"/>
<dbReference type="AlphaFoldDB" id="A0A327SG69"/>
<accession>A0A327SG69</accession>
<protein>
    <recommendedName>
        <fullName evidence="1">DUF6908 domain-containing protein</fullName>
    </recommendedName>
</protein>
<dbReference type="EMBL" id="QLLR01000019">
    <property type="protein sequence ID" value="RAJ28100.1"/>
    <property type="molecule type" value="Genomic_DNA"/>
</dbReference>
<dbReference type="Proteomes" id="UP000249754">
    <property type="component" value="Unassembled WGS sequence"/>
</dbReference>
<evidence type="ECO:0000259" key="1">
    <source>
        <dbReference type="Pfam" id="PF21849"/>
    </source>
</evidence>
<dbReference type="InterPro" id="IPR054203">
    <property type="entry name" value="DUF6908"/>
</dbReference>
<dbReference type="Pfam" id="PF21849">
    <property type="entry name" value="DUF6908"/>
    <property type="match status" value="1"/>
</dbReference>
<sequence length="145" mass="16657">MKTLNKNSNIIFCALLGKLNGNDYIEIDNEGFMPLVLERIGERILTPYGFACHYSLLHYYKQMGDMMRDPEMRFIVVDQRLADTTAYEKVKIIPSMFQQDSIGLFEESVLIIDSITKKYAPQMNADQAAFANLWLSNIKSQGFLD</sequence>
<gene>
    <name evidence="2" type="ORF">LY11_03420</name>
</gene>
<evidence type="ECO:0000313" key="3">
    <source>
        <dbReference type="Proteomes" id="UP000249754"/>
    </source>
</evidence>
<dbReference type="OrthoDB" id="9788042at2"/>
<dbReference type="RefSeq" id="WP_111634838.1">
    <property type="nucleotide sequence ID" value="NZ_QLLR01000019.1"/>
</dbReference>
<feature type="domain" description="DUF6908" evidence="1">
    <location>
        <begin position="15"/>
        <end position="144"/>
    </location>
</feature>